<reference evidence="1 2" key="1">
    <citation type="submission" date="2016-07" db="EMBL/GenBank/DDBJ databases">
        <title>Developing Vibrio natriegens as a novel, fast-growing host for biotechnology.</title>
        <authorList>
            <person name="Weinstock M.T."/>
            <person name="Hesek E.D."/>
            <person name="Wilson C.M."/>
            <person name="Gibson D.G."/>
        </authorList>
    </citation>
    <scope>NUCLEOTIDE SEQUENCE [LARGE SCALE GENOMIC DNA]</scope>
    <source>
        <strain evidence="1 2">ATCC 14048</strain>
    </source>
</reference>
<evidence type="ECO:0000313" key="2">
    <source>
        <dbReference type="Proteomes" id="UP000092741"/>
    </source>
</evidence>
<gene>
    <name evidence="1" type="ORF">BA890_01075</name>
</gene>
<dbReference type="Proteomes" id="UP000092741">
    <property type="component" value="Chromosome 1"/>
</dbReference>
<dbReference type="RefSeq" id="WP_020335753.1">
    <property type="nucleotide sequence ID" value="NZ_ATFJ01000038.1"/>
</dbReference>
<dbReference type="KEGG" id="vna:PN96_12255"/>
<sequence>MKRKLTLHIGTEKTGTTSIQNTLKANYDNLNQLGILYPKCFKLSNHVEMAVCFQTYNPDSELYSVVGLSNNKSDVENFKVNFLKKLEREIIESNCEHVVISNEHLHSRITSLEEVENIYHWASSIFDEIEVSLYLRKQSDLAISHFSTAIKSGSTITNPFPHDVIDSYYYNYQILTELWGSKFKQLTVRAFSRNSLEYGDVVKDFLYNVVVIDEPSLNKFEYPNDSNISLGIRALAFLSYVNQKIPLIENGRLNPLRRRLVSYLENSAKKDKNLVMPYNIISEFQDLFKESNKSCKYISDEVRDYLLSKVSRKESTFEEFSLLLKDTESHQFTLDLWLDSIRFSNFAEVRNSIFQAEIALHNNNREEALQLLSLAESINPQQPIVEAMRKKLTS</sequence>
<proteinExistence type="predicted"/>
<keyword evidence="2" id="KW-1185">Reference proteome</keyword>
<evidence type="ECO:0000313" key="1">
    <source>
        <dbReference type="EMBL" id="ANQ11431.1"/>
    </source>
</evidence>
<dbReference type="EMBL" id="CP016345">
    <property type="protein sequence ID" value="ANQ11431.1"/>
    <property type="molecule type" value="Genomic_DNA"/>
</dbReference>
<protein>
    <submittedName>
        <fullName evidence="1">Uncharacterized protein</fullName>
    </submittedName>
</protein>
<accession>A0AAN0Y054</accession>
<organism evidence="1 2">
    <name type="scientific">Vibrio natriegens NBRC 15636 = ATCC 14048 = DSM 759</name>
    <dbReference type="NCBI Taxonomy" id="1219067"/>
    <lineage>
        <taxon>Bacteria</taxon>
        <taxon>Pseudomonadati</taxon>
        <taxon>Pseudomonadota</taxon>
        <taxon>Gammaproteobacteria</taxon>
        <taxon>Vibrionales</taxon>
        <taxon>Vibrionaceae</taxon>
        <taxon>Vibrio</taxon>
    </lineage>
</organism>
<dbReference type="AlphaFoldDB" id="A0AAN0Y054"/>
<dbReference type="GeneID" id="70913586"/>
<name>A0AAN0Y054_VIBNA</name>